<feature type="signal peptide" evidence="2">
    <location>
        <begin position="1"/>
        <end position="23"/>
    </location>
</feature>
<gene>
    <name evidence="3" type="ORF">H9853_11800</name>
</gene>
<evidence type="ECO:0000313" key="3">
    <source>
        <dbReference type="EMBL" id="HIX55695.1"/>
    </source>
</evidence>
<evidence type="ECO:0000313" key="4">
    <source>
        <dbReference type="Proteomes" id="UP000824156"/>
    </source>
</evidence>
<dbReference type="AlphaFoldDB" id="A0A9D1WAX4"/>
<dbReference type="PANTHER" id="PTHR37833">
    <property type="entry name" value="LIPOPROTEIN-RELATED"/>
    <property type="match status" value="1"/>
</dbReference>
<feature type="chain" id="PRO_5039723288" evidence="2">
    <location>
        <begin position="24"/>
        <end position="160"/>
    </location>
</feature>
<evidence type="ECO:0000256" key="1">
    <source>
        <dbReference type="SAM" id="MobiDB-lite"/>
    </source>
</evidence>
<proteinExistence type="predicted"/>
<dbReference type="EMBL" id="DXEZ01000328">
    <property type="protein sequence ID" value="HIX55695.1"/>
    <property type="molecule type" value="Genomic_DNA"/>
</dbReference>
<reference evidence="3" key="1">
    <citation type="journal article" date="2021" name="PeerJ">
        <title>Extensive microbial diversity within the chicken gut microbiome revealed by metagenomics and culture.</title>
        <authorList>
            <person name="Gilroy R."/>
            <person name="Ravi A."/>
            <person name="Getino M."/>
            <person name="Pursley I."/>
            <person name="Horton D.L."/>
            <person name="Alikhan N.F."/>
            <person name="Baker D."/>
            <person name="Gharbi K."/>
            <person name="Hall N."/>
            <person name="Watson M."/>
            <person name="Adriaenssens E.M."/>
            <person name="Foster-Nyarko E."/>
            <person name="Jarju S."/>
            <person name="Secka A."/>
            <person name="Antonio M."/>
            <person name="Oren A."/>
            <person name="Chaudhuri R.R."/>
            <person name="La Ragione R."/>
            <person name="Hildebrand F."/>
            <person name="Pallen M.J."/>
        </authorList>
    </citation>
    <scope>NUCLEOTIDE SEQUENCE</scope>
    <source>
        <strain evidence="3">1719</strain>
    </source>
</reference>
<reference evidence="3" key="2">
    <citation type="submission" date="2021-04" db="EMBL/GenBank/DDBJ databases">
        <authorList>
            <person name="Gilroy R."/>
        </authorList>
    </citation>
    <scope>NUCLEOTIDE SEQUENCE</scope>
    <source>
        <strain evidence="3">1719</strain>
    </source>
</reference>
<dbReference type="Proteomes" id="UP000824156">
    <property type="component" value="Unassembled WGS sequence"/>
</dbReference>
<dbReference type="Gene3D" id="2.60.40.10">
    <property type="entry name" value="Immunoglobulins"/>
    <property type="match status" value="1"/>
</dbReference>
<sequence length="160" mass="17373">MKKSNILLLTILGIMGFTGVSCSGNSSNNQDSNYVSPYEDPEYEPNHSDSLVTQTTEGGEIAFQKKSFDFGTIKEGEDILHKYTFTNTGNQPVIIGKVVTSCGCTSSNFSSKPVLPGEEGFIEVEFKSDGQVGNQQKTITVQANTEEAIYLLKLSGKVEK</sequence>
<dbReference type="InterPro" id="IPR013783">
    <property type="entry name" value="Ig-like_fold"/>
</dbReference>
<evidence type="ECO:0000256" key="2">
    <source>
        <dbReference type="SAM" id="SignalP"/>
    </source>
</evidence>
<dbReference type="PROSITE" id="PS51257">
    <property type="entry name" value="PROKAR_LIPOPROTEIN"/>
    <property type="match status" value="1"/>
</dbReference>
<feature type="region of interest" description="Disordered" evidence="1">
    <location>
        <begin position="26"/>
        <end position="47"/>
    </location>
</feature>
<keyword evidence="2" id="KW-0732">Signal</keyword>
<dbReference type="Pfam" id="PF07610">
    <property type="entry name" value="DUF1573"/>
    <property type="match status" value="1"/>
</dbReference>
<accession>A0A9D1WAX4</accession>
<protein>
    <submittedName>
        <fullName evidence="3">DUF1573 domain-containing protein</fullName>
    </submittedName>
</protein>
<organism evidence="3 4">
    <name type="scientific">Candidatus Sphingobacterium stercoripullorum</name>
    <dbReference type="NCBI Taxonomy" id="2838759"/>
    <lineage>
        <taxon>Bacteria</taxon>
        <taxon>Pseudomonadati</taxon>
        <taxon>Bacteroidota</taxon>
        <taxon>Sphingobacteriia</taxon>
        <taxon>Sphingobacteriales</taxon>
        <taxon>Sphingobacteriaceae</taxon>
        <taxon>Sphingobacterium</taxon>
    </lineage>
</organism>
<feature type="compositionally biased region" description="Polar residues" evidence="1">
    <location>
        <begin position="26"/>
        <end position="35"/>
    </location>
</feature>
<dbReference type="PANTHER" id="PTHR37833:SF1">
    <property type="entry name" value="SIGNAL PEPTIDE PROTEIN"/>
    <property type="match status" value="1"/>
</dbReference>
<dbReference type="InterPro" id="IPR011467">
    <property type="entry name" value="DUF1573"/>
</dbReference>
<name>A0A9D1WAX4_9SPHI</name>
<comment type="caution">
    <text evidence="3">The sequence shown here is derived from an EMBL/GenBank/DDBJ whole genome shotgun (WGS) entry which is preliminary data.</text>
</comment>